<evidence type="ECO:0000256" key="3">
    <source>
        <dbReference type="ARBA" id="ARBA00022679"/>
    </source>
</evidence>
<dbReference type="Pfam" id="PF07714">
    <property type="entry name" value="PK_Tyr_Ser-Thr"/>
    <property type="match status" value="1"/>
</dbReference>
<dbReference type="Proteomes" id="UP000053630">
    <property type="component" value="Unassembled WGS sequence"/>
</dbReference>
<evidence type="ECO:0000259" key="7">
    <source>
        <dbReference type="PROSITE" id="PS50011"/>
    </source>
</evidence>
<evidence type="ECO:0000313" key="9">
    <source>
        <dbReference type="Proteomes" id="UP000053630"/>
    </source>
</evidence>
<evidence type="ECO:0000256" key="6">
    <source>
        <dbReference type="ARBA" id="ARBA00022840"/>
    </source>
</evidence>
<comment type="similarity">
    <text evidence="1">Belongs to the protein kinase superfamily. STE Ser/Thr protein kinase family. MAP kinase kinase kinase subfamily.</text>
</comment>
<keyword evidence="3" id="KW-0808">Transferase</keyword>
<evidence type="ECO:0000313" key="8">
    <source>
        <dbReference type="EMBL" id="EJC97441.1"/>
    </source>
</evidence>
<dbReference type="InterPro" id="IPR008271">
    <property type="entry name" value="Ser/Thr_kinase_AS"/>
</dbReference>
<dbReference type="PANTHER" id="PTHR11584">
    <property type="entry name" value="SERINE/THREONINE PROTEIN KINASE"/>
    <property type="match status" value="1"/>
</dbReference>
<dbReference type="InterPro" id="IPR000719">
    <property type="entry name" value="Prot_kinase_dom"/>
</dbReference>
<evidence type="ECO:0000256" key="2">
    <source>
        <dbReference type="ARBA" id="ARBA00022527"/>
    </source>
</evidence>
<accession>R7SFD8</accession>
<reference evidence="9" key="1">
    <citation type="journal article" date="2012" name="Science">
        <title>The Paleozoic origin of enzymatic lignin decomposition reconstructed from 31 fungal genomes.</title>
        <authorList>
            <person name="Floudas D."/>
            <person name="Binder M."/>
            <person name="Riley R."/>
            <person name="Barry K."/>
            <person name="Blanchette R.A."/>
            <person name="Henrissat B."/>
            <person name="Martinez A.T."/>
            <person name="Otillar R."/>
            <person name="Spatafora J.W."/>
            <person name="Yadav J.S."/>
            <person name="Aerts A."/>
            <person name="Benoit I."/>
            <person name="Boyd A."/>
            <person name="Carlson A."/>
            <person name="Copeland A."/>
            <person name="Coutinho P.M."/>
            <person name="de Vries R.P."/>
            <person name="Ferreira P."/>
            <person name="Findley K."/>
            <person name="Foster B."/>
            <person name="Gaskell J."/>
            <person name="Glotzer D."/>
            <person name="Gorecki P."/>
            <person name="Heitman J."/>
            <person name="Hesse C."/>
            <person name="Hori C."/>
            <person name="Igarashi K."/>
            <person name="Jurgens J.A."/>
            <person name="Kallen N."/>
            <person name="Kersten P."/>
            <person name="Kohler A."/>
            <person name="Kuees U."/>
            <person name="Kumar T.K.A."/>
            <person name="Kuo A."/>
            <person name="LaButti K."/>
            <person name="Larrondo L.F."/>
            <person name="Lindquist E."/>
            <person name="Ling A."/>
            <person name="Lombard V."/>
            <person name="Lucas S."/>
            <person name="Lundell T."/>
            <person name="Martin R."/>
            <person name="McLaughlin D.J."/>
            <person name="Morgenstern I."/>
            <person name="Morin E."/>
            <person name="Murat C."/>
            <person name="Nagy L.G."/>
            <person name="Nolan M."/>
            <person name="Ohm R.A."/>
            <person name="Patyshakuliyeva A."/>
            <person name="Rokas A."/>
            <person name="Ruiz-Duenas F.J."/>
            <person name="Sabat G."/>
            <person name="Salamov A."/>
            <person name="Samejima M."/>
            <person name="Schmutz J."/>
            <person name="Slot J.C."/>
            <person name="St John F."/>
            <person name="Stenlid J."/>
            <person name="Sun H."/>
            <person name="Sun S."/>
            <person name="Syed K."/>
            <person name="Tsang A."/>
            <person name="Wiebenga A."/>
            <person name="Young D."/>
            <person name="Pisabarro A."/>
            <person name="Eastwood D.C."/>
            <person name="Martin F."/>
            <person name="Cullen D."/>
            <person name="Grigoriev I.V."/>
            <person name="Hibbett D.S."/>
        </authorList>
    </citation>
    <scope>NUCLEOTIDE SEQUENCE [LARGE SCALE GENOMIC DNA]</scope>
    <source>
        <strain evidence="9">MF3/22</strain>
    </source>
</reference>
<gene>
    <name evidence="8" type="ORF">FOMMEDRAFT_163356</name>
</gene>
<dbReference type="GO" id="GO:0005524">
    <property type="term" value="F:ATP binding"/>
    <property type="evidence" value="ECO:0007669"/>
    <property type="project" value="UniProtKB-KW"/>
</dbReference>
<sequence>MSSISNNALHETLAKLAHLDLSGRVQCDDVVMNAAGGYCDIFVGSAVLASRENFREGTRMKVAIKRLRVHIWKDRDFEKILGFANGLDYLHREDIVHSDLKADNVLINQFGTPLICDFGISRMLSATASVAAITSGGLKGSIRWMAYELLDFESLDGGHHTKESDVWAFGMTVYETLTKNLPYADLKNDALVLRAILEGRLPPVPADFDSWRPNLQTVWKICQKCWILPEKDCITVEQVVIHLAGVGDGWAETCNDTALLSLINLYSTPEPTLELPFQYAPVTYSCRGPVLDRSTPPLPGL</sequence>
<dbReference type="RefSeq" id="XP_007272297.1">
    <property type="nucleotide sequence ID" value="XM_007272235.1"/>
</dbReference>
<dbReference type="Gene3D" id="1.10.510.10">
    <property type="entry name" value="Transferase(Phosphotransferase) domain 1"/>
    <property type="match status" value="1"/>
</dbReference>
<dbReference type="PROSITE" id="PS00108">
    <property type="entry name" value="PROTEIN_KINASE_ST"/>
    <property type="match status" value="1"/>
</dbReference>
<organism evidence="8 9">
    <name type="scientific">Fomitiporia mediterranea (strain MF3/22)</name>
    <name type="common">Grapevine white-rot fungus</name>
    <dbReference type="NCBI Taxonomy" id="694068"/>
    <lineage>
        <taxon>Eukaryota</taxon>
        <taxon>Fungi</taxon>
        <taxon>Dikarya</taxon>
        <taxon>Basidiomycota</taxon>
        <taxon>Agaricomycotina</taxon>
        <taxon>Agaricomycetes</taxon>
        <taxon>Hymenochaetales</taxon>
        <taxon>Hymenochaetaceae</taxon>
        <taxon>Fomitiporia</taxon>
    </lineage>
</organism>
<evidence type="ECO:0000256" key="4">
    <source>
        <dbReference type="ARBA" id="ARBA00022741"/>
    </source>
</evidence>
<dbReference type="SMART" id="SM00220">
    <property type="entry name" value="S_TKc"/>
    <property type="match status" value="1"/>
</dbReference>
<dbReference type="eggNOG" id="KOG0192">
    <property type="taxonomic scope" value="Eukaryota"/>
</dbReference>
<name>R7SFD8_FOMME</name>
<evidence type="ECO:0000256" key="5">
    <source>
        <dbReference type="ARBA" id="ARBA00022777"/>
    </source>
</evidence>
<dbReference type="InterPro" id="IPR011009">
    <property type="entry name" value="Kinase-like_dom_sf"/>
</dbReference>
<keyword evidence="2" id="KW-0723">Serine/threonine-protein kinase</keyword>
<dbReference type="SUPFAM" id="SSF56112">
    <property type="entry name" value="Protein kinase-like (PK-like)"/>
    <property type="match status" value="1"/>
</dbReference>
<keyword evidence="6" id="KW-0067">ATP-binding</keyword>
<keyword evidence="9" id="KW-1185">Reference proteome</keyword>
<proteinExistence type="inferred from homology"/>
<protein>
    <submittedName>
        <fullName evidence="8">Kinase-like protein</fullName>
    </submittedName>
</protein>
<dbReference type="AlphaFoldDB" id="R7SFD8"/>
<keyword evidence="4" id="KW-0547">Nucleotide-binding</keyword>
<dbReference type="PROSITE" id="PS50011">
    <property type="entry name" value="PROTEIN_KINASE_DOM"/>
    <property type="match status" value="1"/>
</dbReference>
<dbReference type="GeneID" id="18676010"/>
<dbReference type="EMBL" id="JH718516">
    <property type="protein sequence ID" value="EJC97441.1"/>
    <property type="molecule type" value="Genomic_DNA"/>
</dbReference>
<dbReference type="KEGG" id="fme:FOMMEDRAFT_163356"/>
<dbReference type="GO" id="GO:0004674">
    <property type="term" value="F:protein serine/threonine kinase activity"/>
    <property type="evidence" value="ECO:0007669"/>
    <property type="project" value="UniProtKB-KW"/>
</dbReference>
<dbReference type="OrthoDB" id="10261027at2759"/>
<keyword evidence="5 8" id="KW-0418">Kinase</keyword>
<dbReference type="PANTHER" id="PTHR11584:SF369">
    <property type="entry name" value="MITOGEN-ACTIVATED PROTEIN KINASE KINASE KINASE 19-RELATED"/>
    <property type="match status" value="1"/>
</dbReference>
<dbReference type="InterPro" id="IPR001245">
    <property type="entry name" value="Ser-Thr/Tyr_kinase_cat_dom"/>
</dbReference>
<evidence type="ECO:0000256" key="1">
    <source>
        <dbReference type="ARBA" id="ARBA00006529"/>
    </source>
</evidence>
<feature type="domain" description="Protein kinase" evidence="7">
    <location>
        <begin position="1"/>
        <end position="245"/>
    </location>
</feature>